<dbReference type="GO" id="GO:0000287">
    <property type="term" value="F:magnesium ion binding"/>
    <property type="evidence" value="ECO:0007669"/>
    <property type="project" value="TreeGrafter"/>
</dbReference>
<feature type="binding site" evidence="6">
    <location>
        <position position="121"/>
    </location>
    <ligand>
        <name>Mg(2+)</name>
        <dbReference type="ChEBI" id="CHEBI:18420"/>
    </ligand>
</feature>
<feature type="binding site" evidence="5">
    <location>
        <position position="121"/>
    </location>
    <ligand>
        <name>substrate</name>
    </ligand>
</feature>
<comment type="similarity">
    <text evidence="2">Belongs to the HpcH/HpaI aldolase family.</text>
</comment>
<dbReference type="Proteomes" id="UP001139451">
    <property type="component" value="Unassembled WGS sequence"/>
</dbReference>
<name>A0A9X2KPH0_9SPHN</name>
<evidence type="ECO:0000259" key="7">
    <source>
        <dbReference type="Pfam" id="PF03328"/>
    </source>
</evidence>
<evidence type="ECO:0000256" key="4">
    <source>
        <dbReference type="ARBA" id="ARBA00022842"/>
    </source>
</evidence>
<accession>A0A9X2KPH0</accession>
<dbReference type="InterPro" id="IPR040442">
    <property type="entry name" value="Pyrv_kinase-like_dom_sf"/>
</dbReference>
<evidence type="ECO:0000256" key="6">
    <source>
        <dbReference type="PIRSR" id="PIRSR015582-2"/>
    </source>
</evidence>
<protein>
    <submittedName>
        <fullName evidence="8">CoA ester lyase</fullName>
    </submittedName>
</protein>
<sequence>MSKAIYAAPRTALFLPASNARAIEKARGLKADMVILDLEDAVKAADKEAARAMAVEAVAAGMGGKLTAIRINGADSGDYGADMVAARDSAADFVVMPKVETPKEAADVHSIVQKPVLAMIETPLGVLAAAEIAALPYVQGLIVGPNDLAASLKLPPSAGRAQMQTALQLIVLAARAHGVWALDGVFNKLDDPEGLAAVCTEGRLLGFDGKTLIHPNQIDIARAAFDPSEAELEEARELIAAASGGAERYKDRMIEDMHVAQAKALLARAAH</sequence>
<keyword evidence="9" id="KW-1185">Reference proteome</keyword>
<keyword evidence="8" id="KW-0456">Lyase</keyword>
<feature type="binding site" evidence="6">
    <location>
        <position position="147"/>
    </location>
    <ligand>
        <name>Mg(2+)</name>
        <dbReference type="ChEBI" id="CHEBI:18420"/>
    </ligand>
</feature>
<dbReference type="RefSeq" id="WP_254292841.1">
    <property type="nucleotide sequence ID" value="NZ_JAMLDX010000006.1"/>
</dbReference>
<dbReference type="AlphaFoldDB" id="A0A9X2KPH0"/>
<dbReference type="InterPro" id="IPR015813">
    <property type="entry name" value="Pyrv/PenolPyrv_kinase-like_dom"/>
</dbReference>
<comment type="cofactor">
    <cofactor evidence="1">
        <name>Mg(2+)</name>
        <dbReference type="ChEBI" id="CHEBI:18420"/>
    </cofactor>
</comment>
<dbReference type="SUPFAM" id="SSF51621">
    <property type="entry name" value="Phosphoenolpyruvate/pyruvate domain"/>
    <property type="match status" value="1"/>
</dbReference>
<dbReference type="Pfam" id="PF03328">
    <property type="entry name" value="HpcH_HpaI"/>
    <property type="match status" value="1"/>
</dbReference>
<dbReference type="InterPro" id="IPR011206">
    <property type="entry name" value="Citrate_lyase_beta/mcl1/mcl2"/>
</dbReference>
<evidence type="ECO:0000256" key="1">
    <source>
        <dbReference type="ARBA" id="ARBA00001946"/>
    </source>
</evidence>
<dbReference type="PANTHER" id="PTHR32308:SF10">
    <property type="entry name" value="CITRATE LYASE SUBUNIT BETA"/>
    <property type="match status" value="1"/>
</dbReference>
<evidence type="ECO:0000256" key="5">
    <source>
        <dbReference type="PIRSR" id="PIRSR015582-1"/>
    </source>
</evidence>
<evidence type="ECO:0000313" key="9">
    <source>
        <dbReference type="Proteomes" id="UP001139451"/>
    </source>
</evidence>
<gene>
    <name evidence="8" type="ORF">M9978_09735</name>
</gene>
<proteinExistence type="inferred from homology"/>
<reference evidence="8" key="1">
    <citation type="submission" date="2022-05" db="EMBL/GenBank/DDBJ databases">
        <title>Sphingomonas sp. strain MG17 Genome sequencing and assembly.</title>
        <authorList>
            <person name="Kim I."/>
        </authorList>
    </citation>
    <scope>NUCLEOTIDE SEQUENCE</scope>
    <source>
        <strain evidence="8">MG17</strain>
    </source>
</reference>
<dbReference type="Gene3D" id="3.20.20.60">
    <property type="entry name" value="Phosphoenolpyruvate-binding domains"/>
    <property type="match status" value="1"/>
</dbReference>
<dbReference type="PANTHER" id="PTHR32308">
    <property type="entry name" value="LYASE BETA SUBUNIT, PUTATIVE (AFU_ORTHOLOGUE AFUA_4G13030)-RELATED"/>
    <property type="match status" value="1"/>
</dbReference>
<dbReference type="EMBL" id="JAMLDX010000006">
    <property type="protein sequence ID" value="MCP3730708.1"/>
    <property type="molecule type" value="Genomic_DNA"/>
</dbReference>
<dbReference type="GO" id="GO:0006107">
    <property type="term" value="P:oxaloacetate metabolic process"/>
    <property type="evidence" value="ECO:0007669"/>
    <property type="project" value="TreeGrafter"/>
</dbReference>
<evidence type="ECO:0000313" key="8">
    <source>
        <dbReference type="EMBL" id="MCP3730708.1"/>
    </source>
</evidence>
<dbReference type="GO" id="GO:0016829">
    <property type="term" value="F:lyase activity"/>
    <property type="evidence" value="ECO:0007669"/>
    <property type="project" value="UniProtKB-KW"/>
</dbReference>
<feature type="binding site" evidence="5">
    <location>
        <position position="70"/>
    </location>
    <ligand>
        <name>substrate</name>
    </ligand>
</feature>
<dbReference type="PIRSF" id="PIRSF015582">
    <property type="entry name" value="Cit_lyase_B"/>
    <property type="match status" value="1"/>
</dbReference>
<comment type="caution">
    <text evidence="8">The sequence shown here is derived from an EMBL/GenBank/DDBJ whole genome shotgun (WGS) entry which is preliminary data.</text>
</comment>
<evidence type="ECO:0000256" key="3">
    <source>
        <dbReference type="ARBA" id="ARBA00022723"/>
    </source>
</evidence>
<organism evidence="8 9">
    <name type="scientific">Sphingomonas tagetis</name>
    <dbReference type="NCBI Taxonomy" id="2949092"/>
    <lineage>
        <taxon>Bacteria</taxon>
        <taxon>Pseudomonadati</taxon>
        <taxon>Pseudomonadota</taxon>
        <taxon>Alphaproteobacteria</taxon>
        <taxon>Sphingomonadales</taxon>
        <taxon>Sphingomonadaceae</taxon>
        <taxon>Sphingomonas</taxon>
    </lineage>
</organism>
<feature type="domain" description="HpcH/HpaI aldolase/citrate lyase" evidence="7">
    <location>
        <begin position="10"/>
        <end position="215"/>
    </location>
</feature>
<keyword evidence="4 6" id="KW-0460">Magnesium</keyword>
<dbReference type="InterPro" id="IPR005000">
    <property type="entry name" value="Aldolase/citrate-lyase_domain"/>
</dbReference>
<keyword evidence="3 6" id="KW-0479">Metal-binding</keyword>
<evidence type="ECO:0000256" key="2">
    <source>
        <dbReference type="ARBA" id="ARBA00005568"/>
    </source>
</evidence>